<keyword evidence="11 12" id="KW-0119">Carbohydrate metabolism</keyword>
<evidence type="ECO:0000256" key="10">
    <source>
        <dbReference type="ARBA" id="ARBA00022958"/>
    </source>
</evidence>
<comment type="catalytic activity">
    <reaction evidence="12">
        <text>D-ribose + ATP = D-ribose 5-phosphate + ADP + H(+)</text>
        <dbReference type="Rhea" id="RHEA:13697"/>
        <dbReference type="ChEBI" id="CHEBI:15378"/>
        <dbReference type="ChEBI" id="CHEBI:30616"/>
        <dbReference type="ChEBI" id="CHEBI:47013"/>
        <dbReference type="ChEBI" id="CHEBI:78346"/>
        <dbReference type="ChEBI" id="CHEBI:456216"/>
        <dbReference type="EC" id="2.7.1.15"/>
    </reaction>
</comment>
<dbReference type="EC" id="2.7.1.15" evidence="2 12"/>
<comment type="similarity">
    <text evidence="12">Belongs to the carbohydrate kinase PfkB family. Ribokinase subfamily.</text>
</comment>
<accession>E3CV72</accession>
<dbReference type="HAMAP" id="MF_01987">
    <property type="entry name" value="Ribokinase"/>
    <property type="match status" value="1"/>
</dbReference>
<dbReference type="GO" id="GO:0005524">
    <property type="term" value="F:ATP binding"/>
    <property type="evidence" value="ECO:0007669"/>
    <property type="project" value="UniProtKB-UniRule"/>
</dbReference>
<reference evidence="14 15" key="1">
    <citation type="journal article" date="2010" name="Stand. Genomic Sci.">
        <title>Non-contiguous finished genome sequence of Aminomonas paucivorans type strain (GLU-3).</title>
        <authorList>
            <person name="Pitluck S."/>
            <person name="Yasawong M."/>
            <person name="Held B."/>
            <person name="Lapidus A."/>
            <person name="Nolan M."/>
            <person name="Copeland A."/>
            <person name="Lucas S."/>
            <person name="Del Rio T.G."/>
            <person name="Tice H."/>
            <person name="Cheng J.F."/>
            <person name="Chertkov O."/>
            <person name="Goodwin L."/>
            <person name="Tapia R."/>
            <person name="Han C."/>
            <person name="Liolios K."/>
            <person name="Ivanova N."/>
            <person name="Mavromatis K."/>
            <person name="Ovchinnikova G."/>
            <person name="Pati A."/>
            <person name="Chen A."/>
            <person name="Palaniappan K."/>
            <person name="Land M."/>
            <person name="Hauser L."/>
            <person name="Chang Y.J."/>
            <person name="Jeffries C.D."/>
            <person name="Pukall R."/>
            <person name="Spring S."/>
            <person name="Rohde M."/>
            <person name="Sikorski J."/>
            <person name="Goker M."/>
            <person name="Woyke T."/>
            <person name="Bristow J."/>
            <person name="Eisen J.A."/>
            <person name="Markowitz V."/>
            <person name="Hugenholtz P."/>
            <person name="Kyrpides N.C."/>
            <person name="Klenk H.P."/>
        </authorList>
    </citation>
    <scope>NUCLEOTIDE SEQUENCE [LARGE SCALE GENOMIC DNA]</scope>
    <source>
        <strain evidence="14 15">DSM 12260</strain>
    </source>
</reference>
<dbReference type="InterPro" id="IPR002173">
    <property type="entry name" value="Carboh/pur_kinase_PfkB_CS"/>
</dbReference>
<evidence type="ECO:0000256" key="7">
    <source>
        <dbReference type="ARBA" id="ARBA00022777"/>
    </source>
</evidence>
<dbReference type="InterPro" id="IPR002139">
    <property type="entry name" value="Ribo/fructo_kinase"/>
</dbReference>
<keyword evidence="9 12" id="KW-0460">Magnesium</keyword>
<comment type="function">
    <text evidence="12">Catalyzes the phosphorylation of ribose at O-5 in a reaction requiring ATP and magnesium. The resulting D-ribose-5-phosphate can then be used either for sythesis of nucleotides, histidine, and tryptophan, or as a component of the pentose phosphate pathway.</text>
</comment>
<comment type="subcellular location">
    <subcellularLocation>
        <location evidence="12">Cytoplasm</location>
    </subcellularLocation>
</comment>
<evidence type="ECO:0000256" key="3">
    <source>
        <dbReference type="ARBA" id="ARBA00016943"/>
    </source>
</evidence>
<dbReference type="PaxDb" id="584708-Apau_1741"/>
<evidence type="ECO:0000256" key="5">
    <source>
        <dbReference type="ARBA" id="ARBA00022723"/>
    </source>
</evidence>
<evidence type="ECO:0000256" key="4">
    <source>
        <dbReference type="ARBA" id="ARBA00022679"/>
    </source>
</evidence>
<dbReference type="SUPFAM" id="SSF53613">
    <property type="entry name" value="Ribokinase-like"/>
    <property type="match status" value="1"/>
</dbReference>
<feature type="binding site" evidence="12">
    <location>
        <begin position="11"/>
        <end position="13"/>
    </location>
    <ligand>
        <name>substrate</name>
    </ligand>
</feature>
<dbReference type="OrthoDB" id="9775849at2"/>
<dbReference type="InterPro" id="IPR029056">
    <property type="entry name" value="Ribokinase-like"/>
</dbReference>
<feature type="binding site" evidence="12">
    <location>
        <position position="285"/>
    </location>
    <ligand>
        <name>K(+)</name>
        <dbReference type="ChEBI" id="CHEBI:29103"/>
    </ligand>
</feature>
<dbReference type="PROSITE" id="PS00584">
    <property type="entry name" value="PFKB_KINASES_2"/>
    <property type="match status" value="1"/>
</dbReference>
<keyword evidence="12" id="KW-0963">Cytoplasm</keyword>
<comment type="similarity">
    <text evidence="1">Belongs to the carbohydrate kinase pfkB family.</text>
</comment>
<feature type="domain" description="Carbohydrate kinase PfkB" evidence="13">
    <location>
        <begin position="1"/>
        <end position="287"/>
    </location>
</feature>
<dbReference type="GO" id="GO:0005737">
    <property type="term" value="C:cytoplasm"/>
    <property type="evidence" value="ECO:0007669"/>
    <property type="project" value="UniProtKB-SubCell"/>
</dbReference>
<feature type="active site" description="Proton acceptor" evidence="12">
    <location>
        <position position="246"/>
    </location>
</feature>
<dbReference type="Gene3D" id="3.40.1190.20">
    <property type="match status" value="1"/>
</dbReference>
<dbReference type="eggNOG" id="COG0524">
    <property type="taxonomic scope" value="Bacteria"/>
</dbReference>
<dbReference type="PROSITE" id="PS00583">
    <property type="entry name" value="PFKB_KINASES_1"/>
    <property type="match status" value="1"/>
</dbReference>
<dbReference type="UniPathway" id="UPA00916">
    <property type="reaction ID" value="UER00889"/>
</dbReference>
<dbReference type="PANTHER" id="PTHR10584:SF166">
    <property type="entry name" value="RIBOKINASE"/>
    <property type="match status" value="1"/>
</dbReference>
<sequence>MTRIVVVGSLNLDLVMQTPRLPALGETLLGGPFSTAEGGKGANQSVACARMGASVDHLGKVGDDPFGGRLLESLLREGVGVAGVHACPDAPTGVAQISVAGGDNAIVVAPGANGRLTPQDLRADARLFDGAGAALFQLEVPLDAVAEGLDLARSRGVPTILNPAPWQPLPQEVLDRVDTLVLNRVELAQCSGREGAEEGLERILERGVPRVVLTAGAEGAYYRTREERGRVPAPQVRVVDTTGAGDTFVGAFAVLLAEGASLEEAVRWGVHAGALACTRLGAQPSIPVRREVEAFLGERSAPR</sequence>
<comment type="cofactor">
    <cofactor evidence="12">
        <name>Mg(2+)</name>
        <dbReference type="ChEBI" id="CHEBI:18420"/>
    </cofactor>
    <text evidence="12">Requires a divalent cation, most likely magnesium in vivo, as an electrophilic catalyst to aid phosphoryl group transfer. It is the chelate of the metal and the nucleotide that is the actual substrate.</text>
</comment>
<evidence type="ECO:0000256" key="11">
    <source>
        <dbReference type="ARBA" id="ARBA00023277"/>
    </source>
</evidence>
<feature type="binding site" evidence="12">
    <location>
        <position position="279"/>
    </location>
    <ligand>
        <name>K(+)</name>
        <dbReference type="ChEBI" id="CHEBI:29103"/>
    </ligand>
</feature>
<feature type="binding site" evidence="12">
    <location>
        <position position="139"/>
    </location>
    <ligand>
        <name>substrate</name>
    </ligand>
</feature>
<dbReference type="InterPro" id="IPR011877">
    <property type="entry name" value="Ribokinase"/>
</dbReference>
<feature type="binding site" evidence="12">
    <location>
        <begin position="214"/>
        <end position="219"/>
    </location>
    <ligand>
        <name>ATP</name>
        <dbReference type="ChEBI" id="CHEBI:30616"/>
    </ligand>
</feature>
<dbReference type="RefSeq" id="WP_006301382.1">
    <property type="nucleotide sequence ID" value="NZ_CM001022.1"/>
</dbReference>
<proteinExistence type="inferred from homology"/>
<feature type="binding site" evidence="12">
    <location>
        <position position="281"/>
    </location>
    <ligand>
        <name>K(+)</name>
        <dbReference type="ChEBI" id="CHEBI:29103"/>
    </ligand>
</feature>
<dbReference type="GO" id="GO:0004747">
    <property type="term" value="F:ribokinase activity"/>
    <property type="evidence" value="ECO:0007669"/>
    <property type="project" value="UniProtKB-UniRule"/>
</dbReference>
<comment type="pathway">
    <text evidence="12">Carbohydrate metabolism; D-ribose degradation; D-ribose 5-phosphate from beta-D-ribopyranose: step 2/2.</text>
</comment>
<feature type="binding site" evidence="12">
    <location>
        <position position="242"/>
    </location>
    <ligand>
        <name>K(+)</name>
        <dbReference type="ChEBI" id="CHEBI:29103"/>
    </ligand>
</feature>
<evidence type="ECO:0000256" key="2">
    <source>
        <dbReference type="ARBA" id="ARBA00012035"/>
    </source>
</evidence>
<feature type="binding site" evidence="12">
    <location>
        <position position="276"/>
    </location>
    <ligand>
        <name>K(+)</name>
        <dbReference type="ChEBI" id="CHEBI:29103"/>
    </ligand>
</feature>
<organism evidence="14 15">
    <name type="scientific">Aminomonas paucivorans DSM 12260</name>
    <dbReference type="NCBI Taxonomy" id="584708"/>
    <lineage>
        <taxon>Bacteria</taxon>
        <taxon>Thermotogati</taxon>
        <taxon>Synergistota</taxon>
        <taxon>Synergistia</taxon>
        <taxon>Synergistales</taxon>
        <taxon>Synergistaceae</taxon>
        <taxon>Aminomonas</taxon>
    </lineage>
</organism>
<name>E3CV72_9BACT</name>
<dbReference type="GO" id="GO:0046872">
    <property type="term" value="F:metal ion binding"/>
    <property type="evidence" value="ECO:0007669"/>
    <property type="project" value="UniProtKB-KW"/>
</dbReference>
<evidence type="ECO:0000259" key="13">
    <source>
        <dbReference type="Pfam" id="PF00294"/>
    </source>
</evidence>
<dbReference type="NCBIfam" id="TIGR02152">
    <property type="entry name" value="D_ribokin_bact"/>
    <property type="match status" value="1"/>
</dbReference>
<gene>
    <name evidence="12" type="primary">rbsK</name>
    <name evidence="14" type="ORF">Apau_1741</name>
</gene>
<comment type="caution">
    <text evidence="12">Lacks conserved residue(s) required for the propagation of feature annotation.</text>
</comment>
<evidence type="ECO:0000256" key="8">
    <source>
        <dbReference type="ARBA" id="ARBA00022840"/>
    </source>
</evidence>
<dbReference type="Proteomes" id="UP000005096">
    <property type="component" value="Chromosome"/>
</dbReference>
<dbReference type="CDD" id="cd01174">
    <property type="entry name" value="ribokinase"/>
    <property type="match status" value="1"/>
</dbReference>
<keyword evidence="10 12" id="KW-0630">Potassium</keyword>
<feature type="binding site" evidence="12">
    <location>
        <begin position="245"/>
        <end position="246"/>
    </location>
    <ligand>
        <name>ATP</name>
        <dbReference type="ChEBI" id="CHEBI:30616"/>
    </ligand>
</feature>
<evidence type="ECO:0000256" key="12">
    <source>
        <dbReference type="HAMAP-Rule" id="MF_01987"/>
    </source>
</evidence>
<evidence type="ECO:0000256" key="1">
    <source>
        <dbReference type="ARBA" id="ARBA00005380"/>
    </source>
</evidence>
<keyword evidence="5 12" id="KW-0479">Metal-binding</keyword>
<feature type="binding site" evidence="12">
    <location>
        <position position="246"/>
    </location>
    <ligand>
        <name>substrate</name>
    </ligand>
</feature>
<keyword evidence="15" id="KW-1185">Reference proteome</keyword>
<dbReference type="AlphaFoldDB" id="E3CV72"/>
<keyword evidence="8 12" id="KW-0067">ATP-binding</keyword>
<dbReference type="GO" id="GO:0019303">
    <property type="term" value="P:D-ribose catabolic process"/>
    <property type="evidence" value="ECO:0007669"/>
    <property type="project" value="UniProtKB-UniRule"/>
</dbReference>
<comment type="activity regulation">
    <text evidence="12">Activated by a monovalent cation that binds near, but not in, the active site. The most likely occupant of the site in vivo is potassium. Ion binding induces a conformational change that may alter substrate affinity.</text>
</comment>
<dbReference type="InterPro" id="IPR011611">
    <property type="entry name" value="PfkB_dom"/>
</dbReference>
<dbReference type="Pfam" id="PF00294">
    <property type="entry name" value="PfkB"/>
    <property type="match status" value="1"/>
</dbReference>
<feature type="binding site" evidence="12">
    <location>
        <begin position="39"/>
        <end position="43"/>
    </location>
    <ligand>
        <name>substrate</name>
    </ligand>
</feature>
<dbReference type="PANTHER" id="PTHR10584">
    <property type="entry name" value="SUGAR KINASE"/>
    <property type="match status" value="1"/>
</dbReference>
<evidence type="ECO:0000313" key="14">
    <source>
        <dbReference type="EMBL" id="EFQ24159.1"/>
    </source>
</evidence>
<feature type="binding site" evidence="12">
    <location>
        <position position="183"/>
    </location>
    <ligand>
        <name>ATP</name>
        <dbReference type="ChEBI" id="CHEBI:30616"/>
    </ligand>
</feature>
<keyword evidence="4 12" id="KW-0808">Transferase</keyword>
<dbReference type="STRING" id="584708.Apau_1741"/>
<feature type="binding site" evidence="12">
    <location>
        <position position="240"/>
    </location>
    <ligand>
        <name>K(+)</name>
        <dbReference type="ChEBI" id="CHEBI:29103"/>
    </ligand>
</feature>
<protein>
    <recommendedName>
        <fullName evidence="3 12">Ribokinase</fullName>
        <shortName evidence="12">RK</shortName>
        <ecNumber evidence="2 12">2.7.1.15</ecNumber>
    </recommendedName>
</protein>
<evidence type="ECO:0000313" key="15">
    <source>
        <dbReference type="Proteomes" id="UP000005096"/>
    </source>
</evidence>
<evidence type="ECO:0000256" key="6">
    <source>
        <dbReference type="ARBA" id="ARBA00022741"/>
    </source>
</evidence>
<evidence type="ECO:0000256" key="9">
    <source>
        <dbReference type="ARBA" id="ARBA00022842"/>
    </source>
</evidence>
<keyword evidence="7 12" id="KW-0418">Kinase</keyword>
<dbReference type="EMBL" id="CM001022">
    <property type="protein sequence ID" value="EFQ24159.1"/>
    <property type="molecule type" value="Genomic_DNA"/>
</dbReference>
<comment type="subunit">
    <text evidence="12">Homodimer.</text>
</comment>
<dbReference type="PRINTS" id="PR00990">
    <property type="entry name" value="RIBOKINASE"/>
</dbReference>
<dbReference type="HOGENOM" id="CLU_027634_2_0_0"/>
<keyword evidence="6 12" id="KW-0547">Nucleotide-binding</keyword>